<feature type="domain" description="Amidohydrolase-related" evidence="2">
    <location>
        <begin position="58"/>
        <end position="397"/>
    </location>
</feature>
<feature type="region of interest" description="Disordered" evidence="1">
    <location>
        <begin position="403"/>
        <end position="426"/>
    </location>
</feature>
<evidence type="ECO:0000313" key="3">
    <source>
        <dbReference type="EMBL" id="GIJ74777.1"/>
    </source>
</evidence>
<dbReference type="InterPro" id="IPR057744">
    <property type="entry name" value="OTAase-like"/>
</dbReference>
<accession>A0A8J4A2R7</accession>
<dbReference type="InterPro" id="IPR006680">
    <property type="entry name" value="Amidohydro-rel"/>
</dbReference>
<dbReference type="Proteomes" id="UP000635606">
    <property type="component" value="Unassembled WGS sequence"/>
</dbReference>
<dbReference type="PANTHER" id="PTHR43135">
    <property type="entry name" value="ALPHA-D-RIBOSE 1-METHYLPHOSPHONATE 5-TRIPHOSPHATE DIPHOSPHATASE"/>
    <property type="match status" value="1"/>
</dbReference>
<dbReference type="EMBL" id="BOPH01000143">
    <property type="protein sequence ID" value="GIJ74777.1"/>
    <property type="molecule type" value="Genomic_DNA"/>
</dbReference>
<dbReference type="AlphaFoldDB" id="A0A8J4A2R7"/>
<sequence length="426" mass="44046">MLGVLKLIRAATVLTGRSGESIRDGEVLVDGARIAGVGERGSLPVPPQALVLELPGRTVLPGLVDAHVHLGFDDRVDPVTGQTAESDPRLLLRMAENARKLVSAGVTLARDLGGRNFLDVALRDSIAAGLTVGPNLLVATRPITPTGGHCWYMGGEADDVAGVRRVARENLRAGADVLKVMASGGQMTAVAPPAWRAQFDVTELRAIVEEAELRGKGVAAHAHAPESIRDVLDAGVTTIEHCTFLTPTGYAYDPALVDRIAAAGVYVCPTVHGQFQAIRERLGAAPLDDWLQMLVKMRDAGVKLVAGDDCGFHLGDLDKAADDYVGGLEVFELAGFSLAEIVELATVTAAAACGVGDVTGSLDVGKRADLIAVHGDPLVDLAALREVDLVLVAGRAVTQSGVDTVAGSSGGGPDSLRSDPGGGPGR</sequence>
<dbReference type="Gene3D" id="3.20.20.140">
    <property type="entry name" value="Metal-dependent hydrolases"/>
    <property type="match status" value="1"/>
</dbReference>
<proteinExistence type="predicted"/>
<dbReference type="Pfam" id="PF01979">
    <property type="entry name" value="Amidohydro_1"/>
    <property type="match status" value="1"/>
</dbReference>
<dbReference type="InterPro" id="IPR051781">
    <property type="entry name" value="Metallo-dep_Hydrolase"/>
</dbReference>
<evidence type="ECO:0000313" key="4">
    <source>
        <dbReference type="Proteomes" id="UP000635606"/>
    </source>
</evidence>
<dbReference type="Gene3D" id="2.30.40.10">
    <property type="entry name" value="Urease, subunit C, domain 1"/>
    <property type="match status" value="1"/>
</dbReference>
<dbReference type="SUPFAM" id="SSF51556">
    <property type="entry name" value="Metallo-dependent hydrolases"/>
    <property type="match status" value="1"/>
</dbReference>
<keyword evidence="4" id="KW-1185">Reference proteome</keyword>
<dbReference type="PANTHER" id="PTHR43135:SF3">
    <property type="entry name" value="ALPHA-D-RIBOSE 1-METHYLPHOSPHONATE 5-TRIPHOSPHATE DIPHOSPHATASE"/>
    <property type="match status" value="1"/>
</dbReference>
<dbReference type="InterPro" id="IPR011059">
    <property type="entry name" value="Metal-dep_hydrolase_composite"/>
</dbReference>
<evidence type="ECO:0000256" key="1">
    <source>
        <dbReference type="SAM" id="MobiDB-lite"/>
    </source>
</evidence>
<dbReference type="InterPro" id="IPR032466">
    <property type="entry name" value="Metal_Hydrolase"/>
</dbReference>
<gene>
    <name evidence="3" type="ORF">Voc01_096940</name>
</gene>
<organism evidence="3 4">
    <name type="scientific">Virgisporangium ochraceum</name>
    <dbReference type="NCBI Taxonomy" id="65505"/>
    <lineage>
        <taxon>Bacteria</taxon>
        <taxon>Bacillati</taxon>
        <taxon>Actinomycetota</taxon>
        <taxon>Actinomycetes</taxon>
        <taxon>Micromonosporales</taxon>
        <taxon>Micromonosporaceae</taxon>
        <taxon>Virgisporangium</taxon>
    </lineage>
</organism>
<evidence type="ECO:0000259" key="2">
    <source>
        <dbReference type="Pfam" id="PF01979"/>
    </source>
</evidence>
<dbReference type="SUPFAM" id="SSF51338">
    <property type="entry name" value="Composite domain of metallo-dependent hydrolases"/>
    <property type="match status" value="1"/>
</dbReference>
<name>A0A8J4A2R7_9ACTN</name>
<comment type="caution">
    <text evidence="3">The sequence shown here is derived from an EMBL/GenBank/DDBJ whole genome shotgun (WGS) entry which is preliminary data.</text>
</comment>
<dbReference type="GO" id="GO:0016810">
    <property type="term" value="F:hydrolase activity, acting on carbon-nitrogen (but not peptide) bonds"/>
    <property type="evidence" value="ECO:0007669"/>
    <property type="project" value="InterPro"/>
</dbReference>
<protein>
    <submittedName>
        <fullName evidence="3">Amidohydrolase</fullName>
    </submittedName>
</protein>
<reference evidence="3" key="1">
    <citation type="submission" date="2021-01" db="EMBL/GenBank/DDBJ databases">
        <title>Whole genome shotgun sequence of Virgisporangium ochraceum NBRC 16418.</title>
        <authorList>
            <person name="Komaki H."/>
            <person name="Tamura T."/>
        </authorList>
    </citation>
    <scope>NUCLEOTIDE SEQUENCE</scope>
    <source>
        <strain evidence="3">NBRC 16418</strain>
    </source>
</reference>
<dbReference type="CDD" id="cd01299">
    <property type="entry name" value="Met_dep_hydrolase_A"/>
    <property type="match status" value="1"/>
</dbReference>